<dbReference type="AlphaFoldDB" id="A0A3A8F289"/>
<organism evidence="1 2">
    <name type="scientific">Acinetobacter rongchengensis</name>
    <dbReference type="NCBI Taxonomy" id="2419601"/>
    <lineage>
        <taxon>Bacteria</taxon>
        <taxon>Pseudomonadati</taxon>
        <taxon>Pseudomonadota</taxon>
        <taxon>Gammaproteobacteria</taxon>
        <taxon>Moraxellales</taxon>
        <taxon>Moraxellaceae</taxon>
        <taxon>Acinetobacter</taxon>
    </lineage>
</organism>
<comment type="caution">
    <text evidence="1">The sequence shown here is derived from an EMBL/GenBank/DDBJ whole genome shotgun (WGS) entry which is preliminary data.</text>
</comment>
<dbReference type="Proteomes" id="UP000280405">
    <property type="component" value="Unassembled WGS sequence"/>
</dbReference>
<evidence type="ECO:0000313" key="1">
    <source>
        <dbReference type="EMBL" id="RKG40965.1"/>
    </source>
</evidence>
<protein>
    <submittedName>
        <fullName evidence="1">Uncharacterized protein</fullName>
    </submittedName>
</protein>
<proteinExistence type="predicted"/>
<sequence>MAKIMNILKNIFTGYDVQDAYHQGDIALNEQHLMVIQNLKFTWLNIESGAIAAYFPNFDSVAHALKLSRNSNELRKIMSEALCAFPLWLSRSNCHAGEYLCENNQKESFLFQLTEQHIKLIHHLIWRDMVINDGIVQFYFQGYPLPMPYTDGKRPFGDRTDYHQDMIDILGGGVELDLEKLFREMDMALYVYVRNTIQ</sequence>
<reference evidence="1 2" key="1">
    <citation type="submission" date="2018-09" db="EMBL/GenBank/DDBJ databases">
        <title>The draft genome of Acinetobacter spp. strains.</title>
        <authorList>
            <person name="Qin J."/>
            <person name="Feng Y."/>
            <person name="Zong Z."/>
        </authorList>
    </citation>
    <scope>NUCLEOTIDE SEQUENCE [LARGE SCALE GENOMIC DNA]</scope>
    <source>
        <strain evidence="1 2">WCHAc060115</strain>
    </source>
</reference>
<keyword evidence="2" id="KW-1185">Reference proteome</keyword>
<gene>
    <name evidence="1" type="ORF">D7V20_00815</name>
</gene>
<dbReference type="EMBL" id="RAXT01000001">
    <property type="protein sequence ID" value="RKG40965.1"/>
    <property type="molecule type" value="Genomic_DNA"/>
</dbReference>
<name>A0A3A8F289_9GAMM</name>
<dbReference type="RefSeq" id="WP_120382458.1">
    <property type="nucleotide sequence ID" value="NZ_RAXT01000001.1"/>
</dbReference>
<evidence type="ECO:0000313" key="2">
    <source>
        <dbReference type="Proteomes" id="UP000280405"/>
    </source>
</evidence>
<accession>A0A3A8F289</accession>